<dbReference type="GO" id="GO:0000502">
    <property type="term" value="C:proteasome complex"/>
    <property type="evidence" value="ECO:0007669"/>
    <property type="project" value="UniProtKB-KW"/>
</dbReference>
<dbReference type="GO" id="GO:0005783">
    <property type="term" value="C:endoplasmic reticulum"/>
    <property type="evidence" value="ECO:0007669"/>
    <property type="project" value="UniProtKB-SubCell"/>
</dbReference>
<proteinExistence type="inferred from homology"/>
<sequence length="321" mass="33181">METSSTSATSSLALAVKAVLSAGKSQLRNEADKVVFALHTCLQLKGYRLIAVGRDASTFDGVCSKSEEVEGEGWNALEKDYSFAYVPKGREGVRVLVKCSVLGSSVCVAAIAKGTSSEGEAAGGEGGREPVTTEYDVHSCEELDRLVSEVCALEGSVKSQYDSEDGQEKGQRSTPSSGAGPPPSSGVRPGFFPGAAGSLRRDRVPYVGADDLVPPGIRAPGMPGMGPFPGPLGGPMRGSQVGPGDPIFGNRGMRFGQHIPPSNLRVPPGARYDPIHPPGVPDPDFGFGGVGEGESRIHPDIGRPPEGPGGSSGGHMDFMFG</sequence>
<dbReference type="InterPro" id="IPR045128">
    <property type="entry name" value="PI31-like"/>
</dbReference>
<evidence type="ECO:0000256" key="6">
    <source>
        <dbReference type="ARBA" id="ARBA00022553"/>
    </source>
</evidence>
<evidence type="ECO:0000256" key="7">
    <source>
        <dbReference type="ARBA" id="ARBA00022824"/>
    </source>
</evidence>
<dbReference type="InterPro" id="IPR021625">
    <property type="entry name" value="PI31_Prot_N"/>
</dbReference>
<keyword evidence="15" id="KW-1185">Reference proteome</keyword>
<dbReference type="Proteomes" id="UP000316726">
    <property type="component" value="Chromosome 2"/>
</dbReference>
<keyword evidence="4" id="KW-0488">Methylation</keyword>
<dbReference type="PANTHER" id="PTHR13266">
    <property type="entry name" value="PROTEASOME INHIBITOR"/>
    <property type="match status" value="1"/>
</dbReference>
<evidence type="ECO:0000313" key="15">
    <source>
        <dbReference type="Proteomes" id="UP000316726"/>
    </source>
</evidence>
<keyword evidence="5" id="KW-0963">Cytoplasm</keyword>
<feature type="region of interest" description="Disordered" evidence="11">
    <location>
        <begin position="158"/>
        <end position="195"/>
    </location>
</feature>
<dbReference type="GO" id="GO:0070628">
    <property type="term" value="F:proteasome binding"/>
    <property type="evidence" value="ECO:0007669"/>
    <property type="project" value="InterPro"/>
</dbReference>
<accession>A0A5B8MFQ0</accession>
<evidence type="ECO:0000256" key="4">
    <source>
        <dbReference type="ARBA" id="ARBA00022481"/>
    </source>
</evidence>
<dbReference type="InterPro" id="IPR013886">
    <property type="entry name" value="PI31_Prot_C"/>
</dbReference>
<dbReference type="GO" id="GO:0004866">
    <property type="term" value="F:endopeptidase inhibitor activity"/>
    <property type="evidence" value="ECO:0007669"/>
    <property type="project" value="InterPro"/>
</dbReference>
<evidence type="ECO:0000256" key="11">
    <source>
        <dbReference type="SAM" id="MobiDB-lite"/>
    </source>
</evidence>
<keyword evidence="6" id="KW-0597">Phosphoprotein</keyword>
<dbReference type="Pfam" id="PF11566">
    <property type="entry name" value="PI31_Prot_N"/>
    <property type="match status" value="1"/>
</dbReference>
<evidence type="ECO:0000256" key="2">
    <source>
        <dbReference type="ARBA" id="ARBA00004496"/>
    </source>
</evidence>
<evidence type="ECO:0000256" key="3">
    <source>
        <dbReference type="ARBA" id="ARBA00006405"/>
    </source>
</evidence>
<organism evidence="14 15">
    <name type="scientific">Chloropicon primus</name>
    <dbReference type="NCBI Taxonomy" id="1764295"/>
    <lineage>
        <taxon>Eukaryota</taxon>
        <taxon>Viridiplantae</taxon>
        <taxon>Chlorophyta</taxon>
        <taxon>Chloropicophyceae</taxon>
        <taxon>Chloropicales</taxon>
        <taxon>Chloropicaceae</taxon>
        <taxon>Chloropicon</taxon>
    </lineage>
</organism>
<dbReference type="STRING" id="1764295.A0A5B8MFQ0"/>
<evidence type="ECO:0000259" key="12">
    <source>
        <dbReference type="Pfam" id="PF08577"/>
    </source>
</evidence>
<feature type="domain" description="PI31 proteasome regulator N-terminal" evidence="13">
    <location>
        <begin position="24"/>
        <end position="116"/>
    </location>
</feature>
<dbReference type="Gene3D" id="3.40.1000.30">
    <property type="match status" value="1"/>
</dbReference>
<feature type="compositionally biased region" description="Low complexity" evidence="11">
    <location>
        <begin position="173"/>
        <end position="194"/>
    </location>
</feature>
<dbReference type="EMBL" id="CP031035">
    <property type="protein sequence ID" value="QDZ19303.1"/>
    <property type="molecule type" value="Genomic_DNA"/>
</dbReference>
<dbReference type="Pfam" id="PF08577">
    <property type="entry name" value="PI31_Prot_C"/>
    <property type="match status" value="1"/>
</dbReference>
<dbReference type="GO" id="GO:0043161">
    <property type="term" value="P:proteasome-mediated ubiquitin-dependent protein catabolic process"/>
    <property type="evidence" value="ECO:0007669"/>
    <property type="project" value="InterPro"/>
</dbReference>
<evidence type="ECO:0000256" key="5">
    <source>
        <dbReference type="ARBA" id="ARBA00022490"/>
    </source>
</evidence>
<comment type="subcellular location">
    <subcellularLocation>
        <location evidence="2">Cytoplasm</location>
    </subcellularLocation>
    <subcellularLocation>
        <location evidence="1">Endoplasmic reticulum</location>
    </subcellularLocation>
</comment>
<evidence type="ECO:0000256" key="8">
    <source>
        <dbReference type="ARBA" id="ARBA00022942"/>
    </source>
</evidence>
<evidence type="ECO:0000256" key="10">
    <source>
        <dbReference type="ARBA" id="ARBA00024805"/>
    </source>
</evidence>
<evidence type="ECO:0000256" key="1">
    <source>
        <dbReference type="ARBA" id="ARBA00004240"/>
    </source>
</evidence>
<comment type="function">
    <text evidence="10">Plays an important role in control of proteasome function. Inhibits the hydrolysis of protein and peptide substrates by the 20S proteasome. Also inhibits the activation of the proteasome by the proteasome regulatory proteins PA700 and PA28.</text>
</comment>
<name>A0A5B8MFQ0_9CHLO</name>
<dbReference type="OrthoDB" id="68090at2759"/>
<evidence type="ECO:0000313" key="14">
    <source>
        <dbReference type="EMBL" id="QDZ19303.1"/>
    </source>
</evidence>
<evidence type="ECO:0000256" key="9">
    <source>
        <dbReference type="ARBA" id="ARBA00022990"/>
    </source>
</evidence>
<comment type="similarity">
    <text evidence="3">Belongs to the proteasome inhibitor PI31 family.</text>
</comment>
<gene>
    <name evidence="14" type="ORF">A3770_02p18210</name>
</gene>
<protein>
    <submittedName>
        <fullName evidence="14">Uncharacterized protein</fullName>
    </submittedName>
</protein>
<feature type="domain" description="PI31 proteasome regulator C-terminal" evidence="12">
    <location>
        <begin position="207"/>
        <end position="277"/>
    </location>
</feature>
<dbReference type="AlphaFoldDB" id="A0A5B8MFQ0"/>
<keyword evidence="8" id="KW-0647">Proteasome</keyword>
<keyword evidence="9" id="KW-0007">Acetylation</keyword>
<dbReference type="PANTHER" id="PTHR13266:SF1">
    <property type="entry name" value="PROTEASOME INHIBITOR PI31 SUBUNIT"/>
    <property type="match status" value="1"/>
</dbReference>
<keyword evidence="7" id="KW-0256">Endoplasmic reticulum</keyword>
<reference evidence="14 15" key="1">
    <citation type="submission" date="2018-07" db="EMBL/GenBank/DDBJ databases">
        <title>The complete nuclear genome of the prasinophyte Chloropicon primus (CCMP1205).</title>
        <authorList>
            <person name="Pombert J.-F."/>
            <person name="Otis C."/>
            <person name="Turmel M."/>
            <person name="Lemieux C."/>
        </authorList>
    </citation>
    <scope>NUCLEOTIDE SEQUENCE [LARGE SCALE GENOMIC DNA]</scope>
    <source>
        <strain evidence="14 15">CCMP1205</strain>
    </source>
</reference>
<evidence type="ECO:0000259" key="13">
    <source>
        <dbReference type="Pfam" id="PF11566"/>
    </source>
</evidence>
<feature type="region of interest" description="Disordered" evidence="11">
    <location>
        <begin position="296"/>
        <end position="321"/>
    </location>
</feature>